<accession>N9DUG5</accession>
<organism evidence="1 2">
    <name type="scientific">Acinetobacter bouvetii DSM 14964 = CIP 107468</name>
    <dbReference type="NCBI Taxonomy" id="1120925"/>
    <lineage>
        <taxon>Bacteria</taxon>
        <taxon>Pseudomonadati</taxon>
        <taxon>Pseudomonadota</taxon>
        <taxon>Gammaproteobacteria</taxon>
        <taxon>Moraxellales</taxon>
        <taxon>Moraxellaceae</taxon>
        <taxon>Acinetobacter</taxon>
    </lineage>
</organism>
<evidence type="ECO:0000313" key="2">
    <source>
        <dbReference type="Proteomes" id="UP000018460"/>
    </source>
</evidence>
<protein>
    <recommendedName>
        <fullName evidence="3">Sel1 repeat family protein</fullName>
    </recommendedName>
</protein>
<evidence type="ECO:0000313" key="1">
    <source>
        <dbReference type="EMBL" id="ENV84088.1"/>
    </source>
</evidence>
<gene>
    <name evidence="1" type="ORF">F941_00497</name>
</gene>
<dbReference type="PANTHER" id="PTHR11102:SF147">
    <property type="entry name" value="SEL1L ADAPTOR SUBUNIT OF ERAD E3 UBIQUITIN LIGASE"/>
    <property type="match status" value="1"/>
</dbReference>
<dbReference type="SMART" id="SM00671">
    <property type="entry name" value="SEL1"/>
    <property type="match status" value="14"/>
</dbReference>
<dbReference type="AlphaFoldDB" id="N9DUG5"/>
<evidence type="ECO:0008006" key="3">
    <source>
        <dbReference type="Google" id="ProtNLM"/>
    </source>
</evidence>
<dbReference type="EMBL" id="APQD01000003">
    <property type="protein sequence ID" value="ENV84088.1"/>
    <property type="molecule type" value="Genomic_DNA"/>
</dbReference>
<proteinExistence type="predicted"/>
<dbReference type="SUPFAM" id="SSF81901">
    <property type="entry name" value="HCP-like"/>
    <property type="match status" value="4"/>
</dbReference>
<dbReference type="InterPro" id="IPR011990">
    <property type="entry name" value="TPR-like_helical_dom_sf"/>
</dbReference>
<sequence>MWFFLILILGIGALAFWMWKRPDPVKRDQAHAGQSDLWVEQIDAQMKYAARLSSDSAQPDYARAYQLYSELAKQHDLPQAYMQMGLMHVNGQGRAKDMQSGISLLEKSFKLGGDEAAYQLGQIFEQQQDSEKALYWYRHAVARGNMEAQYRIAELGAEDQQASLQQKFKLLTQNAEAGHAGSQYQLAQYYLTDAEHLNLNLGMYYLFQAAHQDHLNANQELALHYQQGEILQKDPHKAMQFSKRCLLLGDAQGLAEYQLAVLRGAIDADQRQRVYHELLDQAKVHKNAQAKAILGAAHFHGWYVEHQETLGFRFWSEAANDGNAFALRQIAALYFEHYLVADAPEKALELYRYAEQRETHANSLFGMGLCYFTGRGAQYDAVQARQLIQKAAQQAWNFKPQTDADMLYAIGLFYSQPTYPLPTHERALNYLMSASEQGHAAAQFYVYQIYSGCVFADVSDEVEAQYYLQQAADSGHAEAQYLLAQALFAENNPADRKRSQLQALQYLQASAQQGNAAALNLCGELHEQGKMLTRDLTQALEFYQQAANLLNPDAYVNLAHVYTHGLGAERNIQLARSWLEKGSVMGHEKSIERLEDIDDYLEQRPVL</sequence>
<reference evidence="1 2" key="1">
    <citation type="submission" date="2013-02" db="EMBL/GenBank/DDBJ databases">
        <title>The Genome Sequence of Acinetobacter bouvetii CIP 107468.</title>
        <authorList>
            <consortium name="The Broad Institute Genome Sequencing Platform"/>
            <consortium name="The Broad Institute Genome Sequencing Center for Infectious Disease"/>
            <person name="Cerqueira G."/>
            <person name="Feldgarden M."/>
            <person name="Courvalin P."/>
            <person name="Perichon B."/>
            <person name="Grillot-Courvalin C."/>
            <person name="Clermont D."/>
            <person name="Rocha E."/>
            <person name="Yoon E.-J."/>
            <person name="Nemec A."/>
            <person name="Walker B."/>
            <person name="Young S.K."/>
            <person name="Zeng Q."/>
            <person name="Gargeya S."/>
            <person name="Fitzgerald M."/>
            <person name="Haas B."/>
            <person name="Abouelleil A."/>
            <person name="Alvarado L."/>
            <person name="Arachchi H.M."/>
            <person name="Berlin A.M."/>
            <person name="Chapman S.B."/>
            <person name="Dewar J."/>
            <person name="Goldberg J."/>
            <person name="Griggs A."/>
            <person name="Gujja S."/>
            <person name="Hansen M."/>
            <person name="Howarth C."/>
            <person name="Imamovic A."/>
            <person name="Larimer J."/>
            <person name="McCowan C."/>
            <person name="Murphy C."/>
            <person name="Neiman D."/>
            <person name="Pearson M."/>
            <person name="Priest M."/>
            <person name="Roberts A."/>
            <person name="Saif S."/>
            <person name="Shea T."/>
            <person name="Sisk P."/>
            <person name="Sykes S."/>
            <person name="Wortman J."/>
            <person name="Nusbaum C."/>
            <person name="Birren B."/>
        </authorList>
    </citation>
    <scope>NUCLEOTIDE SEQUENCE [LARGE SCALE GENOMIC DNA]</scope>
    <source>
        <strain evidence="1 2">CIP 107468</strain>
    </source>
</reference>
<dbReference type="Gene3D" id="1.25.40.10">
    <property type="entry name" value="Tetratricopeptide repeat domain"/>
    <property type="match status" value="3"/>
</dbReference>
<dbReference type="Pfam" id="PF08238">
    <property type="entry name" value="Sel1"/>
    <property type="match status" value="11"/>
</dbReference>
<dbReference type="OrthoDB" id="8561742at2"/>
<comment type="caution">
    <text evidence="1">The sequence shown here is derived from an EMBL/GenBank/DDBJ whole genome shotgun (WGS) entry which is preliminary data.</text>
</comment>
<keyword evidence="2" id="KW-1185">Reference proteome</keyword>
<dbReference type="GO" id="GO:0036503">
    <property type="term" value="P:ERAD pathway"/>
    <property type="evidence" value="ECO:0007669"/>
    <property type="project" value="TreeGrafter"/>
</dbReference>
<dbReference type="InterPro" id="IPR050767">
    <property type="entry name" value="Sel1_AlgK"/>
</dbReference>
<dbReference type="RefSeq" id="WP_005007414.1">
    <property type="nucleotide sequence ID" value="NZ_KB849725.1"/>
</dbReference>
<dbReference type="PANTHER" id="PTHR11102">
    <property type="entry name" value="SEL-1-LIKE PROTEIN"/>
    <property type="match status" value="1"/>
</dbReference>
<name>N9DUG5_9GAMM</name>
<dbReference type="InterPro" id="IPR006597">
    <property type="entry name" value="Sel1-like"/>
</dbReference>
<dbReference type="PATRIC" id="fig|1120925.3.peg.544"/>
<dbReference type="Proteomes" id="UP000018460">
    <property type="component" value="Unassembled WGS sequence"/>
</dbReference>
<dbReference type="eggNOG" id="COG0790">
    <property type="taxonomic scope" value="Bacteria"/>
</dbReference>